<dbReference type="Proteomes" id="UP000679284">
    <property type="component" value="Plasmid unnamed3"/>
</dbReference>
<dbReference type="Pfam" id="PF11638">
    <property type="entry name" value="DnaA_N"/>
    <property type="match status" value="1"/>
</dbReference>
<keyword evidence="2" id="KW-0614">Plasmid</keyword>
<dbReference type="RefSeq" id="WP_211785501.1">
    <property type="nucleotide sequence ID" value="NZ_CP047292.1"/>
</dbReference>
<organism evidence="2 3">
    <name type="scientific">Falsirhodobacter algicola</name>
    <dbReference type="NCBI Taxonomy" id="2692330"/>
    <lineage>
        <taxon>Bacteria</taxon>
        <taxon>Pseudomonadati</taxon>
        <taxon>Pseudomonadota</taxon>
        <taxon>Alphaproteobacteria</taxon>
        <taxon>Rhodobacterales</taxon>
        <taxon>Paracoccaceae</taxon>
        <taxon>Falsirhodobacter</taxon>
    </lineage>
</organism>
<feature type="domain" description="DnaA N-terminal" evidence="1">
    <location>
        <begin position="149"/>
        <end position="206"/>
    </location>
</feature>
<keyword evidence="3" id="KW-1185">Reference proteome</keyword>
<evidence type="ECO:0000313" key="2">
    <source>
        <dbReference type="EMBL" id="QUS37321.1"/>
    </source>
</evidence>
<reference evidence="2" key="1">
    <citation type="submission" date="2020-01" db="EMBL/GenBank/DDBJ databases">
        <authorList>
            <person name="Yang Y."/>
            <person name="Kwon Y.M."/>
        </authorList>
    </citation>
    <scope>NUCLEOTIDE SEQUENCE</scope>
    <source>
        <strain evidence="2">PG104</strain>
        <plasmid evidence="2">unnamed3</plasmid>
    </source>
</reference>
<dbReference type="InterPro" id="IPR036390">
    <property type="entry name" value="WH_DNA-bd_sf"/>
</dbReference>
<protein>
    <recommendedName>
        <fullName evidence="1">DnaA N-terminal domain-containing protein</fullName>
    </recommendedName>
</protein>
<dbReference type="AlphaFoldDB" id="A0A8J8MV77"/>
<evidence type="ECO:0000313" key="3">
    <source>
        <dbReference type="Proteomes" id="UP000679284"/>
    </source>
</evidence>
<dbReference type="InterPro" id="IPR038454">
    <property type="entry name" value="DnaA_N_sf"/>
</dbReference>
<evidence type="ECO:0000259" key="1">
    <source>
        <dbReference type="Pfam" id="PF11638"/>
    </source>
</evidence>
<proteinExistence type="predicted"/>
<dbReference type="KEGG" id="fap:GR316_13155"/>
<dbReference type="EMBL" id="CP047292">
    <property type="protein sequence ID" value="QUS37321.1"/>
    <property type="molecule type" value="Genomic_DNA"/>
</dbReference>
<geneLocation type="plasmid" evidence="2 3">
    <name>unnamed3</name>
</geneLocation>
<dbReference type="Gene3D" id="3.30.300.180">
    <property type="match status" value="1"/>
</dbReference>
<accession>A0A8J8MV77</accession>
<sequence>MAVARLTGQGAASRKYDLLTAIGAAGLAGGPADQRLALRLIVLITARYDWRRDRLATGQREIAALWSVDERTVKREMARLRERGWLVLRRQGGRGRVAEYGLGLAQLLQDTAPHWAAIGPDLEERLTPSPVPAGTSQVIPFPQPEGEDPWTRILQSFAAEAPVLYSTWLRQLRPGPLQGGELHLHAPSRFHASYVQTHLALRILAAGRENGIHALRIEG</sequence>
<name>A0A8J8MV77_9RHOB</name>
<dbReference type="SUPFAM" id="SSF46785">
    <property type="entry name" value="Winged helix' DNA-binding domain"/>
    <property type="match status" value="1"/>
</dbReference>
<gene>
    <name evidence="2" type="ORF">GR316_13155</name>
</gene>
<dbReference type="InterPro" id="IPR024633">
    <property type="entry name" value="DnaA_N_dom"/>
</dbReference>